<organism evidence="2">
    <name type="scientific">Sesamum radiatum</name>
    <name type="common">Black benniseed</name>
    <dbReference type="NCBI Taxonomy" id="300843"/>
    <lineage>
        <taxon>Eukaryota</taxon>
        <taxon>Viridiplantae</taxon>
        <taxon>Streptophyta</taxon>
        <taxon>Embryophyta</taxon>
        <taxon>Tracheophyta</taxon>
        <taxon>Spermatophyta</taxon>
        <taxon>Magnoliopsida</taxon>
        <taxon>eudicotyledons</taxon>
        <taxon>Gunneridae</taxon>
        <taxon>Pentapetalae</taxon>
        <taxon>asterids</taxon>
        <taxon>lamiids</taxon>
        <taxon>Lamiales</taxon>
        <taxon>Pedaliaceae</taxon>
        <taxon>Sesamum</taxon>
    </lineage>
</organism>
<feature type="region of interest" description="Disordered" evidence="1">
    <location>
        <begin position="1"/>
        <end position="104"/>
    </location>
</feature>
<feature type="compositionally biased region" description="Pro residues" evidence="1">
    <location>
        <begin position="74"/>
        <end position="84"/>
    </location>
</feature>
<evidence type="ECO:0000256" key="1">
    <source>
        <dbReference type="SAM" id="MobiDB-lite"/>
    </source>
</evidence>
<sequence length="104" mass="11341">MTSSLKSTFFPGAKDKDEREGTTERPLEEANRLGQARKARAAEVGRGSPSRPTPGRGEPRPKPGRGWSPRPAAASPPPVMPPPLTRNYPPHDFLTCRDLLPTET</sequence>
<reference evidence="2" key="2">
    <citation type="journal article" date="2024" name="Plant">
        <title>Genomic evolution and insights into agronomic trait innovations of Sesamum species.</title>
        <authorList>
            <person name="Miao H."/>
            <person name="Wang L."/>
            <person name="Qu L."/>
            <person name="Liu H."/>
            <person name="Sun Y."/>
            <person name="Le M."/>
            <person name="Wang Q."/>
            <person name="Wei S."/>
            <person name="Zheng Y."/>
            <person name="Lin W."/>
            <person name="Duan Y."/>
            <person name="Cao H."/>
            <person name="Xiong S."/>
            <person name="Wang X."/>
            <person name="Wei L."/>
            <person name="Li C."/>
            <person name="Ma Q."/>
            <person name="Ju M."/>
            <person name="Zhao R."/>
            <person name="Li G."/>
            <person name="Mu C."/>
            <person name="Tian Q."/>
            <person name="Mei H."/>
            <person name="Zhang T."/>
            <person name="Gao T."/>
            <person name="Zhang H."/>
        </authorList>
    </citation>
    <scope>NUCLEOTIDE SEQUENCE</scope>
    <source>
        <strain evidence="2">G02</strain>
    </source>
</reference>
<feature type="compositionally biased region" description="Basic and acidic residues" evidence="1">
    <location>
        <begin position="13"/>
        <end position="31"/>
    </location>
</feature>
<feature type="compositionally biased region" description="Low complexity" evidence="1">
    <location>
        <begin position="45"/>
        <end position="56"/>
    </location>
</feature>
<gene>
    <name evidence="2" type="ORF">Sradi_7289200</name>
</gene>
<evidence type="ECO:0000313" key="2">
    <source>
        <dbReference type="EMBL" id="KAL0281761.1"/>
    </source>
</evidence>
<name>A0AAW2II52_SESRA</name>
<comment type="caution">
    <text evidence="2">The sequence shown here is derived from an EMBL/GenBank/DDBJ whole genome shotgun (WGS) entry which is preliminary data.</text>
</comment>
<accession>A0AAW2II52</accession>
<protein>
    <submittedName>
        <fullName evidence="2">Uncharacterized protein</fullName>
    </submittedName>
</protein>
<dbReference type="AlphaFoldDB" id="A0AAW2II52"/>
<dbReference type="EMBL" id="JACGWJ010001576">
    <property type="protein sequence ID" value="KAL0281761.1"/>
    <property type="molecule type" value="Genomic_DNA"/>
</dbReference>
<reference evidence="2" key="1">
    <citation type="submission" date="2020-06" db="EMBL/GenBank/DDBJ databases">
        <authorList>
            <person name="Li T."/>
            <person name="Hu X."/>
            <person name="Zhang T."/>
            <person name="Song X."/>
            <person name="Zhang H."/>
            <person name="Dai N."/>
            <person name="Sheng W."/>
            <person name="Hou X."/>
            <person name="Wei L."/>
        </authorList>
    </citation>
    <scope>NUCLEOTIDE SEQUENCE</scope>
    <source>
        <strain evidence="2">G02</strain>
        <tissue evidence="2">Leaf</tissue>
    </source>
</reference>
<feature type="compositionally biased region" description="Low complexity" evidence="1">
    <location>
        <begin position="64"/>
        <end position="73"/>
    </location>
</feature>
<proteinExistence type="predicted"/>